<evidence type="ECO:0000256" key="2">
    <source>
        <dbReference type="ARBA" id="ARBA00022723"/>
    </source>
</evidence>
<feature type="active site" description="Proton donor" evidence="5">
    <location>
        <position position="20"/>
    </location>
</feature>
<dbReference type="AlphaFoldDB" id="A9WEH9"/>
<dbReference type="PANTHER" id="PTHR19288:SF95">
    <property type="entry name" value="D-GLYCEROL 3-PHOSPHATE PHOSPHATASE"/>
    <property type="match status" value="1"/>
</dbReference>
<gene>
    <name evidence="8" type="ordered locus">Caur_2026</name>
</gene>
<dbReference type="SUPFAM" id="SSF56784">
    <property type="entry name" value="HAD-like"/>
    <property type="match status" value="1"/>
</dbReference>
<dbReference type="PATRIC" id="fig|324602.8.peg.2302"/>
<dbReference type="GO" id="GO:0046872">
    <property type="term" value="F:metal ion binding"/>
    <property type="evidence" value="ECO:0007669"/>
    <property type="project" value="UniProtKB-KW"/>
</dbReference>
<dbReference type="Gene3D" id="3.40.50.1000">
    <property type="entry name" value="HAD superfamily/HAD-like"/>
    <property type="match status" value="2"/>
</dbReference>
<dbReference type="EnsemblBacteria" id="ABY35241">
    <property type="protein sequence ID" value="ABY35241"/>
    <property type="gene ID" value="Caur_2026"/>
</dbReference>
<dbReference type="Proteomes" id="UP000002008">
    <property type="component" value="Chromosome"/>
</dbReference>
<dbReference type="NCBIfam" id="TIGR01460">
    <property type="entry name" value="HAD-SF-IIA"/>
    <property type="match status" value="1"/>
</dbReference>
<dbReference type="InterPro" id="IPR036412">
    <property type="entry name" value="HAD-like_sf"/>
</dbReference>
<dbReference type="InterPro" id="IPR023214">
    <property type="entry name" value="HAD_sf"/>
</dbReference>
<dbReference type="KEGG" id="cau:Caur_2026"/>
<keyword evidence="9" id="KW-1185">Reference proteome</keyword>
<evidence type="ECO:0000256" key="1">
    <source>
        <dbReference type="ARBA" id="ARBA00006696"/>
    </source>
</evidence>
<keyword evidence="4 7" id="KW-0460">Magnesium</keyword>
<feature type="binding site" evidence="6">
    <location>
        <position position="191"/>
    </location>
    <ligand>
        <name>substrate</name>
    </ligand>
</feature>
<sequence length="273" mass="29284">MERLKMFSFNTIRAVLFDMDGVLYRGQTPLPGVSDLFQFLTEQQIAFACATNNASMTPQQYEAKLAAMGITLPADRVITSAQATARYLRDQYPAGTRVFVVGMQGLREALFADGYFVEDDQSPDLVVQGADFTLTYDRLKRATLHIRRGARFISTNPDRTFPSEEGLIPGAGAVAAALSAATDVTPLVIGKPSPTMFLIGATLLGATPAQTLVVGDRLDTDIAGAIAANMPSVLVLTGVSTLAEATTGPIRPDLIVADLPELLERWQASLRTS</sequence>
<feature type="active site" description="Nucleophile" evidence="5">
    <location>
        <position position="18"/>
    </location>
</feature>
<dbReference type="PIRSF" id="PIRSF000915">
    <property type="entry name" value="PGP-type_phosphatase"/>
    <property type="match status" value="1"/>
</dbReference>
<protein>
    <submittedName>
        <fullName evidence="8">HAD-superfamily hydrolase, subfamily IIA</fullName>
    </submittedName>
</protein>
<dbReference type="InterPro" id="IPR006357">
    <property type="entry name" value="HAD-SF_hydro_IIA"/>
</dbReference>
<evidence type="ECO:0000256" key="6">
    <source>
        <dbReference type="PIRSR" id="PIRSR000915-2"/>
    </source>
</evidence>
<accession>A9WEH9</accession>
<dbReference type="HOGENOM" id="CLU_043473_1_2_0"/>
<dbReference type="GO" id="GO:0016791">
    <property type="term" value="F:phosphatase activity"/>
    <property type="evidence" value="ECO:0000318"/>
    <property type="project" value="GO_Central"/>
</dbReference>
<dbReference type="CDD" id="cd07530">
    <property type="entry name" value="HAD_Pase_UmpH-like"/>
    <property type="match status" value="1"/>
</dbReference>
<evidence type="ECO:0000313" key="8">
    <source>
        <dbReference type="EMBL" id="ABY35241.1"/>
    </source>
</evidence>
<feature type="binding site" evidence="7">
    <location>
        <position position="18"/>
    </location>
    <ligand>
        <name>Mg(2+)</name>
        <dbReference type="ChEBI" id="CHEBI:18420"/>
    </ligand>
</feature>
<dbReference type="PANTHER" id="PTHR19288">
    <property type="entry name" value="4-NITROPHENYLPHOSPHATASE-RELATED"/>
    <property type="match status" value="1"/>
</dbReference>
<dbReference type="STRING" id="324602.Caur_2026"/>
<evidence type="ECO:0000256" key="3">
    <source>
        <dbReference type="ARBA" id="ARBA00022801"/>
    </source>
</evidence>
<evidence type="ECO:0000256" key="4">
    <source>
        <dbReference type="ARBA" id="ARBA00022842"/>
    </source>
</evidence>
<comment type="similarity">
    <text evidence="1">Belongs to the HAD-like hydrolase superfamily. NagD family.</text>
</comment>
<proteinExistence type="inferred from homology"/>
<comment type="cofactor">
    <cofactor evidence="7">
        <name>Mg(2+)</name>
        <dbReference type="ChEBI" id="CHEBI:18420"/>
    </cofactor>
    <text evidence="7">Divalent metal ions. Mg(2+) is the most effective.</text>
</comment>
<evidence type="ECO:0000256" key="7">
    <source>
        <dbReference type="PIRSR" id="PIRSR000915-3"/>
    </source>
</evidence>
<evidence type="ECO:0000256" key="5">
    <source>
        <dbReference type="PIRSR" id="PIRSR000915-1"/>
    </source>
</evidence>
<dbReference type="GO" id="GO:0005737">
    <property type="term" value="C:cytoplasm"/>
    <property type="evidence" value="ECO:0000318"/>
    <property type="project" value="GO_Central"/>
</dbReference>
<dbReference type="Pfam" id="PF13344">
    <property type="entry name" value="Hydrolase_6"/>
    <property type="match status" value="1"/>
</dbReference>
<dbReference type="Pfam" id="PF13242">
    <property type="entry name" value="Hydrolase_like"/>
    <property type="match status" value="1"/>
</dbReference>
<feature type="binding site" evidence="7">
    <location>
        <position position="216"/>
    </location>
    <ligand>
        <name>Mg(2+)</name>
        <dbReference type="ChEBI" id="CHEBI:18420"/>
    </ligand>
</feature>
<feature type="binding site" evidence="7">
    <location>
        <position position="20"/>
    </location>
    <ligand>
        <name>Mg(2+)</name>
        <dbReference type="ChEBI" id="CHEBI:18420"/>
    </ligand>
</feature>
<dbReference type="eggNOG" id="COG0647">
    <property type="taxonomic scope" value="Bacteria"/>
</dbReference>
<keyword evidence="3 8" id="KW-0378">Hydrolase</keyword>
<organism evidence="8 9">
    <name type="scientific">Chloroflexus aurantiacus (strain ATCC 29366 / DSM 635 / J-10-fl)</name>
    <dbReference type="NCBI Taxonomy" id="324602"/>
    <lineage>
        <taxon>Bacteria</taxon>
        <taxon>Bacillati</taxon>
        <taxon>Chloroflexota</taxon>
        <taxon>Chloroflexia</taxon>
        <taxon>Chloroflexales</taxon>
        <taxon>Chloroflexineae</taxon>
        <taxon>Chloroflexaceae</taxon>
        <taxon>Chloroflexus</taxon>
    </lineage>
</organism>
<keyword evidence="2 7" id="KW-0479">Metal-binding</keyword>
<dbReference type="EMBL" id="CP000909">
    <property type="protein sequence ID" value="ABY35241.1"/>
    <property type="molecule type" value="Genomic_DNA"/>
</dbReference>
<dbReference type="FunCoup" id="A9WEH9">
    <property type="interactions" value="264"/>
</dbReference>
<name>A9WEH9_CHLAA</name>
<reference evidence="9" key="1">
    <citation type="journal article" date="2011" name="BMC Genomics">
        <title>Complete genome sequence of the filamentous anoxygenic phototrophic bacterium Chloroflexus aurantiacus.</title>
        <authorList>
            <person name="Tang K.H."/>
            <person name="Barry K."/>
            <person name="Chertkov O."/>
            <person name="Dalin E."/>
            <person name="Han C.S."/>
            <person name="Hauser L.J."/>
            <person name="Honchak B.M."/>
            <person name="Karbach L.E."/>
            <person name="Land M.L."/>
            <person name="Lapidus A."/>
            <person name="Larimer F.W."/>
            <person name="Mikhailova N."/>
            <person name="Pitluck S."/>
            <person name="Pierson B.K."/>
            <person name="Blankenship R.E."/>
        </authorList>
    </citation>
    <scope>NUCLEOTIDE SEQUENCE [LARGE SCALE GENOMIC DNA]</scope>
    <source>
        <strain evidence="9">ATCC 29366 / DSM 635 / J-10-fl</strain>
    </source>
</reference>
<dbReference type="InParanoid" id="A9WEH9"/>
<dbReference type="FunFam" id="3.40.50.1000:FF:000053">
    <property type="entry name" value="TIGR01457 family HAD hydrolase"/>
    <property type="match status" value="1"/>
</dbReference>
<evidence type="ECO:0000313" key="9">
    <source>
        <dbReference type="Proteomes" id="UP000002008"/>
    </source>
</evidence>